<keyword evidence="1" id="KW-0812">Transmembrane</keyword>
<feature type="transmembrane region" description="Helical" evidence="1">
    <location>
        <begin position="105"/>
        <end position="124"/>
    </location>
</feature>
<feature type="transmembrane region" description="Helical" evidence="1">
    <location>
        <begin position="301"/>
        <end position="319"/>
    </location>
</feature>
<dbReference type="AlphaFoldDB" id="A0A1H3BZQ6"/>
<feature type="transmembrane region" description="Helical" evidence="1">
    <location>
        <begin position="351"/>
        <end position="371"/>
    </location>
</feature>
<evidence type="ECO:0000313" key="3">
    <source>
        <dbReference type="Proteomes" id="UP000199249"/>
    </source>
</evidence>
<dbReference type="OrthoDB" id="878475at2"/>
<feature type="transmembrane region" description="Helical" evidence="1">
    <location>
        <begin position="158"/>
        <end position="186"/>
    </location>
</feature>
<dbReference type="RefSeq" id="WP_139255055.1">
    <property type="nucleotide sequence ID" value="NZ_FNOV01000001.1"/>
</dbReference>
<protein>
    <recommendedName>
        <fullName evidence="4">Glycosyltransferase RgtA/B/C/D-like domain-containing protein</fullName>
    </recommendedName>
</protein>
<accession>A0A1H3BZQ6</accession>
<feature type="transmembrane region" description="Helical" evidence="1">
    <location>
        <begin position="192"/>
        <end position="210"/>
    </location>
</feature>
<feature type="transmembrane region" description="Helical" evidence="1">
    <location>
        <begin position="325"/>
        <end position="344"/>
    </location>
</feature>
<keyword evidence="3" id="KW-1185">Reference proteome</keyword>
<feature type="transmembrane region" description="Helical" evidence="1">
    <location>
        <begin position="130"/>
        <end position="146"/>
    </location>
</feature>
<dbReference type="EMBL" id="FNOV01000001">
    <property type="protein sequence ID" value="SDX47422.1"/>
    <property type="molecule type" value="Genomic_DNA"/>
</dbReference>
<keyword evidence="1" id="KW-0472">Membrane</keyword>
<evidence type="ECO:0000256" key="1">
    <source>
        <dbReference type="SAM" id="Phobius"/>
    </source>
</evidence>
<dbReference type="STRING" id="651662.SAMN04488069_101488"/>
<dbReference type="Proteomes" id="UP000199249">
    <property type="component" value="Unassembled WGS sequence"/>
</dbReference>
<feature type="transmembrane region" description="Helical" evidence="1">
    <location>
        <begin position="377"/>
        <end position="398"/>
    </location>
</feature>
<sequence>MRRRLWILLLPLGLLLLSGGLLGTYFETNDDLAILGLVRGATAANPQSDLYLYFHGYAALWTRLYAAWPLVPWYGLTLYGLLYAATVLVVAVLNQLLQPHLRPVARALVLGLLFGLGWLEHGFWFNYSRVPLLLAGAALLYTAARYSGRGWRVVVPGLLLVGAAAGIRPGGALLGLLAAAPAAWWLGGRPTLGVLAGQLLVVGALALVVGQGENVAAYRRFDTQVAFFNDYRLSTAPAARRLTAPTDRLALAAARRWMYSDSTLTSEAFFERLVQIRPAEYLRHTAPAKLGRTLLGLGRDYFPLLLLLGLSALAVVRGRPAGQRLFWVVQLGFVGLLLGLGTLLKLPPRAALPLLDFWVLANLVFVVRQGLLPRWPLAAGPARVAGLALLLATAAYAYKTAHRRQMLAQEQATNEQQQRRLLAVAGGSNVLVTDGLAATYKSNSPFAPAPWPAGPHRILPLAGWPTYSPAQPRLLAFLTGTRAFVPALLRLARQPDVAWVLTPGGARVLNAQLMAADTGCRLAPVPGPLLATGIRAYKPVFNSLQTVPTP</sequence>
<gene>
    <name evidence="2" type="ORF">SAMN04488069_101488</name>
</gene>
<evidence type="ECO:0000313" key="2">
    <source>
        <dbReference type="EMBL" id="SDX47422.1"/>
    </source>
</evidence>
<keyword evidence="1" id="KW-1133">Transmembrane helix</keyword>
<evidence type="ECO:0008006" key="4">
    <source>
        <dbReference type="Google" id="ProtNLM"/>
    </source>
</evidence>
<reference evidence="3" key="1">
    <citation type="submission" date="2016-10" db="EMBL/GenBank/DDBJ databases">
        <authorList>
            <person name="Varghese N."/>
            <person name="Submissions S."/>
        </authorList>
    </citation>
    <scope>NUCLEOTIDE SEQUENCE [LARGE SCALE GENOMIC DNA]</scope>
    <source>
        <strain evidence="3">CGMCC 1.8975</strain>
    </source>
</reference>
<organism evidence="2 3">
    <name type="scientific">Hymenobacter psychrophilus</name>
    <dbReference type="NCBI Taxonomy" id="651662"/>
    <lineage>
        <taxon>Bacteria</taxon>
        <taxon>Pseudomonadati</taxon>
        <taxon>Bacteroidota</taxon>
        <taxon>Cytophagia</taxon>
        <taxon>Cytophagales</taxon>
        <taxon>Hymenobacteraceae</taxon>
        <taxon>Hymenobacter</taxon>
    </lineage>
</organism>
<name>A0A1H3BZQ6_9BACT</name>
<feature type="transmembrane region" description="Helical" evidence="1">
    <location>
        <begin position="73"/>
        <end position="93"/>
    </location>
</feature>
<proteinExistence type="predicted"/>